<dbReference type="PANTHER" id="PTHR31509">
    <property type="entry name" value="BPS1-LIKE PROTEIN"/>
    <property type="match status" value="1"/>
</dbReference>
<feature type="region of interest" description="Disordered" evidence="1">
    <location>
        <begin position="132"/>
        <end position="171"/>
    </location>
</feature>
<keyword evidence="3" id="KW-1185">Reference proteome</keyword>
<evidence type="ECO:0000313" key="2">
    <source>
        <dbReference type="EMBL" id="KAJ8497424.1"/>
    </source>
</evidence>
<dbReference type="EMBL" id="JAQQAF010000003">
    <property type="protein sequence ID" value="KAJ8497424.1"/>
    <property type="molecule type" value="Genomic_DNA"/>
</dbReference>
<feature type="compositionally biased region" description="Basic and acidic residues" evidence="1">
    <location>
        <begin position="132"/>
        <end position="147"/>
    </location>
</feature>
<organism evidence="2 3">
    <name type="scientific">Ensete ventricosum</name>
    <name type="common">Abyssinian banana</name>
    <name type="synonym">Musa ensete</name>
    <dbReference type="NCBI Taxonomy" id="4639"/>
    <lineage>
        <taxon>Eukaryota</taxon>
        <taxon>Viridiplantae</taxon>
        <taxon>Streptophyta</taxon>
        <taxon>Embryophyta</taxon>
        <taxon>Tracheophyta</taxon>
        <taxon>Spermatophyta</taxon>
        <taxon>Magnoliopsida</taxon>
        <taxon>Liliopsida</taxon>
        <taxon>Zingiberales</taxon>
        <taxon>Musaceae</taxon>
        <taxon>Ensete</taxon>
    </lineage>
</organism>
<comment type="caution">
    <text evidence="2">The sequence shown here is derived from an EMBL/GenBank/DDBJ whole genome shotgun (WGS) entry which is preliminary data.</text>
</comment>
<dbReference type="AlphaFoldDB" id="A0AAV8PNQ2"/>
<reference evidence="2 3" key="1">
    <citation type="submission" date="2022-12" db="EMBL/GenBank/DDBJ databases">
        <title>Chromosome-scale assembly of the Ensete ventricosum genome.</title>
        <authorList>
            <person name="Dussert Y."/>
            <person name="Stocks J."/>
            <person name="Wendawek A."/>
            <person name="Woldeyes F."/>
            <person name="Nichols R.A."/>
            <person name="Borrell J.S."/>
        </authorList>
    </citation>
    <scope>NUCLEOTIDE SEQUENCE [LARGE SCALE GENOMIC DNA]</scope>
    <source>
        <strain evidence="3">cv. Maze</strain>
        <tissue evidence="2">Seeds</tissue>
    </source>
</reference>
<dbReference type="Proteomes" id="UP001222027">
    <property type="component" value="Unassembled WGS sequence"/>
</dbReference>
<sequence length="318" mass="33555">MFLVQKNSLHRFPFFPSSPPKSPPASLARPFEDALAARLLSLLPLPDSSPSLALSWLARAVRLLALALSDAAALIPDATSSSSSDRDAVAAYLDSGVALLDACNAASAEVDRLLRRRLHLRFALHLLSSSDEGRDPEKLRRARDSLAEWRSSSPRPTGDLARSLAPAHPPRGKLSAVRRAIYAVEAVSFLLSGALASALGGGDVAALVPADLPWANEYRKVAAAVSHKLARDCRPAELEAVESAVKKMTDVMDGIQSNGDGGNSESLRKAVEATEKATGELTEALDALSGAVNEVFRSALALRNTALHGFRAGPAGCK</sequence>
<feature type="region of interest" description="Disordered" evidence="1">
    <location>
        <begin position="254"/>
        <end position="273"/>
    </location>
</feature>
<gene>
    <name evidence="2" type="ORF">OPV22_007976</name>
</gene>
<name>A0AAV8PNQ2_ENSVE</name>
<evidence type="ECO:0000313" key="3">
    <source>
        <dbReference type="Proteomes" id="UP001222027"/>
    </source>
</evidence>
<accession>A0AAV8PNQ2</accession>
<evidence type="ECO:0000256" key="1">
    <source>
        <dbReference type="SAM" id="MobiDB-lite"/>
    </source>
</evidence>
<protein>
    <submittedName>
        <fullName evidence="2">Uncharacterized protein</fullName>
    </submittedName>
</protein>
<proteinExistence type="predicted"/>